<dbReference type="EMBL" id="VCQU01000002">
    <property type="protein sequence ID" value="NMN94531.1"/>
    <property type="molecule type" value="Genomic_DNA"/>
</dbReference>
<name>A0A848K7U6_9NOCA</name>
<reference evidence="4 5" key="2">
    <citation type="submission" date="2020-06" db="EMBL/GenBank/DDBJ databases">
        <title>Antribacter stalactiti gen. nov., sp. nov., a new member of the family Nacardiaceae isolated from a cave.</title>
        <authorList>
            <person name="Kim I.S."/>
        </authorList>
    </citation>
    <scope>NUCLEOTIDE SEQUENCE [LARGE SCALE GENOMIC DNA]</scope>
    <source>
        <strain evidence="4 5">YC2-7</strain>
    </source>
</reference>
<reference evidence="4 5" key="1">
    <citation type="submission" date="2019-05" db="EMBL/GenBank/DDBJ databases">
        <authorList>
            <person name="Lee S.D."/>
        </authorList>
    </citation>
    <scope>NUCLEOTIDE SEQUENCE [LARGE SCALE GENOMIC DNA]</scope>
    <source>
        <strain evidence="4 5">YC2-7</strain>
    </source>
</reference>
<protein>
    <submittedName>
        <fullName evidence="4">Glycoside hydrolase family 13 protein</fullName>
    </submittedName>
</protein>
<dbReference type="PANTHER" id="PTHR10357:SF179">
    <property type="entry name" value="NEUTRAL AND BASIC AMINO ACID TRANSPORT PROTEIN RBAT"/>
    <property type="match status" value="1"/>
</dbReference>
<comment type="similarity">
    <text evidence="1">Belongs to the glycosyl hydrolase 13 family.</text>
</comment>
<dbReference type="InterPro" id="IPR017853">
    <property type="entry name" value="GH"/>
</dbReference>
<proteinExistence type="inferred from homology"/>
<evidence type="ECO:0000259" key="3">
    <source>
        <dbReference type="SMART" id="SM00642"/>
    </source>
</evidence>
<dbReference type="PANTHER" id="PTHR10357">
    <property type="entry name" value="ALPHA-AMYLASE FAMILY MEMBER"/>
    <property type="match status" value="1"/>
</dbReference>
<dbReference type="Proteomes" id="UP000535543">
    <property type="component" value="Unassembled WGS sequence"/>
</dbReference>
<dbReference type="InterPro" id="IPR006047">
    <property type="entry name" value="GH13_cat_dom"/>
</dbReference>
<dbReference type="InterPro" id="IPR045857">
    <property type="entry name" value="O16G_dom_2"/>
</dbReference>
<keyword evidence="2" id="KW-0325">Glycoprotein</keyword>
<dbReference type="Gene3D" id="3.20.20.80">
    <property type="entry name" value="Glycosidases"/>
    <property type="match status" value="1"/>
</dbReference>
<accession>A0A848K7U6</accession>
<gene>
    <name evidence="4" type="ORF">FGL95_05695</name>
</gene>
<dbReference type="FunFam" id="3.90.400.10:FF:000001">
    <property type="entry name" value="Maltase A3, isoform A"/>
    <property type="match status" value="1"/>
</dbReference>
<evidence type="ECO:0000313" key="5">
    <source>
        <dbReference type="Proteomes" id="UP000535543"/>
    </source>
</evidence>
<sequence length="534" mass="59227">MSKSNNSPAAEAKSEPWWRKAVFYQVYPRSFADSDGDGVGDLGGLRSKLGYLELLGVDALWLSPVMRSPMADGGYDVADPRDIDPLFGGIEMMDALITEAHARQIRVTMDLVPNHTSVEHEWFVEALAAKPDSPERARYIFRDGRGDDGAQPPNNWPSIFGGPAWTRITEADGTPGQWYMHLFAPEQPDLNWDNPDVLDDLDRTLRFWLDRGIDGFRIDVAHGMAKPVDLADMDLTKNELLRLDDDDPRFNNPGVHEIHRNIRKIMDQYPESVAIGEVWVDDNTKFGEYVRPDELHLAFNFRLAQTLFDAEAVRDAIENSIAAVEDVGGTPTWTLSNHDVPREVTRFGDGPEGVARARAMALVELALPGVTFIYNGSELGLPNVDDLPEESLQDPVWERSGHTERGRDSCRVPLPWEGEKPPFGFGPADTSWLPIPAAWSAITVEKQLEDVDSVLSLYRRALELRATRPEFSGTGIDWYGSPPGCLAFRRHGGLICALNATPAPIPLPPGEILLSSVPIDGSRRLPPNAAAWLV</sequence>
<dbReference type="Gene3D" id="3.90.400.10">
    <property type="entry name" value="Oligo-1,6-glucosidase, Domain 2"/>
    <property type="match status" value="1"/>
</dbReference>
<organism evidence="4 5">
    <name type="scientific">Antrihabitans stalactiti</name>
    <dbReference type="NCBI Taxonomy" id="2584121"/>
    <lineage>
        <taxon>Bacteria</taxon>
        <taxon>Bacillati</taxon>
        <taxon>Actinomycetota</taxon>
        <taxon>Actinomycetes</taxon>
        <taxon>Mycobacteriales</taxon>
        <taxon>Nocardiaceae</taxon>
        <taxon>Antrihabitans</taxon>
    </lineage>
</organism>
<dbReference type="CDD" id="cd11332">
    <property type="entry name" value="AmyAc_OligoGlu_TS"/>
    <property type="match status" value="1"/>
</dbReference>
<dbReference type="Pfam" id="PF00128">
    <property type="entry name" value="Alpha-amylase"/>
    <property type="match status" value="1"/>
</dbReference>
<dbReference type="AlphaFoldDB" id="A0A848K7U6"/>
<evidence type="ECO:0000313" key="4">
    <source>
        <dbReference type="EMBL" id="NMN94531.1"/>
    </source>
</evidence>
<evidence type="ECO:0000256" key="2">
    <source>
        <dbReference type="ARBA" id="ARBA00023180"/>
    </source>
</evidence>
<dbReference type="GO" id="GO:0016853">
    <property type="term" value="F:isomerase activity"/>
    <property type="evidence" value="ECO:0007669"/>
    <property type="project" value="UniProtKB-KW"/>
</dbReference>
<dbReference type="GO" id="GO:0009313">
    <property type="term" value="P:oligosaccharide catabolic process"/>
    <property type="evidence" value="ECO:0007669"/>
    <property type="project" value="TreeGrafter"/>
</dbReference>
<evidence type="ECO:0000256" key="1">
    <source>
        <dbReference type="ARBA" id="ARBA00008061"/>
    </source>
</evidence>
<dbReference type="SUPFAM" id="SSF51445">
    <property type="entry name" value="(Trans)glycosidases"/>
    <property type="match status" value="1"/>
</dbReference>
<feature type="domain" description="Glycosyl hydrolase family 13 catalytic" evidence="3">
    <location>
        <begin position="25"/>
        <end position="411"/>
    </location>
</feature>
<comment type="caution">
    <text evidence="4">The sequence shown here is derived from an EMBL/GenBank/DDBJ whole genome shotgun (WGS) entry which is preliminary data.</text>
</comment>
<keyword evidence="4" id="KW-0378">Hydrolase</keyword>
<dbReference type="RefSeq" id="WP_169585289.1">
    <property type="nucleotide sequence ID" value="NZ_VCQU01000002.1"/>
</dbReference>
<keyword evidence="5" id="KW-1185">Reference proteome</keyword>
<dbReference type="GO" id="GO:0004556">
    <property type="term" value="F:alpha-amylase activity"/>
    <property type="evidence" value="ECO:0007669"/>
    <property type="project" value="TreeGrafter"/>
</dbReference>
<dbReference type="SMART" id="SM00642">
    <property type="entry name" value="Aamy"/>
    <property type="match status" value="1"/>
</dbReference>